<comment type="similarity">
    <text evidence="1">Belongs to the HesB/IscA family.</text>
</comment>
<dbReference type="InterPro" id="IPR008326">
    <property type="entry name" value="PdhI-like"/>
</dbReference>
<sequence>MQIFVSDDAVKWFQDEMDIEAGDSIRFFVKYGGSTAVQEGFSLGLMKEEAEDPVVTTTKNGILFFIEERDVWYFDGHDLHVGYNSGLDEPVFEYKKG</sequence>
<dbReference type="InterPro" id="IPR035903">
    <property type="entry name" value="HesB-like_dom_sf"/>
</dbReference>
<evidence type="ECO:0000256" key="1">
    <source>
        <dbReference type="ARBA" id="ARBA00006718"/>
    </source>
</evidence>
<dbReference type="OrthoDB" id="1645729at2"/>
<protein>
    <submittedName>
        <fullName evidence="3">HesB/YadR/YfhF family protein</fullName>
    </submittedName>
</protein>
<proteinExistence type="inferred from homology"/>
<dbReference type="RefSeq" id="WP_055739727.1">
    <property type="nucleotide sequence ID" value="NZ_JAAIWL010000001.1"/>
</dbReference>
<dbReference type="SUPFAM" id="SSF89360">
    <property type="entry name" value="HesB-like domain"/>
    <property type="match status" value="1"/>
</dbReference>
<evidence type="ECO:0000259" key="2">
    <source>
        <dbReference type="Pfam" id="PF01521"/>
    </source>
</evidence>
<keyword evidence="4" id="KW-1185">Reference proteome</keyword>
<name>A0A0Q3TJ52_9BACI</name>
<feature type="domain" description="Core" evidence="2">
    <location>
        <begin position="1"/>
        <end position="77"/>
    </location>
</feature>
<accession>A0A0Q3TJ52</accession>
<evidence type="ECO:0000313" key="4">
    <source>
        <dbReference type="Proteomes" id="UP000051888"/>
    </source>
</evidence>
<dbReference type="PIRSF" id="PIRSF034852">
    <property type="entry name" value="UCP034852"/>
    <property type="match status" value="1"/>
</dbReference>
<dbReference type="Pfam" id="PF01521">
    <property type="entry name" value="Fe-S_biosyn"/>
    <property type="match status" value="1"/>
</dbReference>
<dbReference type="InterPro" id="IPR000361">
    <property type="entry name" value="ATAP_core_dom"/>
</dbReference>
<organism evidence="3 4">
    <name type="scientific">Heyndrickxia shackletonii</name>
    <dbReference type="NCBI Taxonomy" id="157838"/>
    <lineage>
        <taxon>Bacteria</taxon>
        <taxon>Bacillati</taxon>
        <taxon>Bacillota</taxon>
        <taxon>Bacilli</taxon>
        <taxon>Bacillales</taxon>
        <taxon>Bacillaceae</taxon>
        <taxon>Heyndrickxia</taxon>
    </lineage>
</organism>
<dbReference type="EMBL" id="LJJC01000004">
    <property type="protein sequence ID" value="KQL53984.1"/>
    <property type="molecule type" value="Genomic_DNA"/>
</dbReference>
<evidence type="ECO:0000313" key="3">
    <source>
        <dbReference type="EMBL" id="KQL53984.1"/>
    </source>
</evidence>
<dbReference type="PATRIC" id="fig|157838.3.peg.2432"/>
<comment type="caution">
    <text evidence="3">The sequence shown here is derived from an EMBL/GenBank/DDBJ whole genome shotgun (WGS) entry which is preliminary data.</text>
</comment>
<gene>
    <name evidence="3" type="ORF">AN964_11055</name>
</gene>
<reference evidence="3 4" key="1">
    <citation type="submission" date="2015-09" db="EMBL/GenBank/DDBJ databases">
        <title>Genome sequencing project for genomic taxonomy and phylogenomics of Bacillus-like bacteria.</title>
        <authorList>
            <person name="Liu B."/>
            <person name="Wang J."/>
            <person name="Zhu Y."/>
            <person name="Liu G."/>
            <person name="Chen Q."/>
            <person name="Chen Z."/>
            <person name="Lan J."/>
            <person name="Che J."/>
            <person name="Ge C."/>
            <person name="Shi H."/>
            <person name="Pan Z."/>
            <person name="Liu X."/>
        </authorList>
    </citation>
    <scope>NUCLEOTIDE SEQUENCE [LARGE SCALE GENOMIC DNA]</scope>
    <source>
        <strain evidence="3 4">LMG 18435</strain>
    </source>
</reference>
<dbReference type="AlphaFoldDB" id="A0A0Q3TJ52"/>
<dbReference type="STRING" id="157838.AN964_11055"/>
<dbReference type="Proteomes" id="UP000051888">
    <property type="component" value="Unassembled WGS sequence"/>
</dbReference>